<keyword evidence="1" id="KW-0812">Transmembrane</keyword>
<proteinExistence type="predicted"/>
<comment type="caution">
    <text evidence="2">The sequence shown here is derived from an EMBL/GenBank/DDBJ whole genome shotgun (WGS) entry which is preliminary data.</text>
</comment>
<organism evidence="2 3">
    <name type="scientific">Nonomuraea jabiensis</name>
    <dbReference type="NCBI Taxonomy" id="882448"/>
    <lineage>
        <taxon>Bacteria</taxon>
        <taxon>Bacillati</taxon>
        <taxon>Actinomycetota</taxon>
        <taxon>Actinomycetes</taxon>
        <taxon>Streptosporangiales</taxon>
        <taxon>Streptosporangiaceae</taxon>
        <taxon>Nonomuraea</taxon>
    </lineage>
</organism>
<dbReference type="EMBL" id="JACHMB010000001">
    <property type="protein sequence ID" value="MBB5775153.1"/>
    <property type="molecule type" value="Genomic_DNA"/>
</dbReference>
<dbReference type="RefSeq" id="WP_185068880.1">
    <property type="nucleotide sequence ID" value="NZ_JACHMB010000001.1"/>
</dbReference>
<keyword evidence="1" id="KW-1133">Transmembrane helix</keyword>
<dbReference type="Proteomes" id="UP000579153">
    <property type="component" value="Unassembled WGS sequence"/>
</dbReference>
<keyword evidence="1" id="KW-0472">Membrane</keyword>
<evidence type="ECO:0000313" key="2">
    <source>
        <dbReference type="EMBL" id="MBB5775153.1"/>
    </source>
</evidence>
<name>A0A7W9L962_9ACTN</name>
<feature type="transmembrane region" description="Helical" evidence="1">
    <location>
        <begin position="44"/>
        <end position="67"/>
    </location>
</feature>
<keyword evidence="3" id="KW-1185">Reference proteome</keyword>
<gene>
    <name evidence="2" type="ORF">HD596_001909</name>
</gene>
<sequence>MMAHTERSYAEDELRAALTEHVERAHADLPEIMRRGRRIRRRRVAAGAALAGTAVILLALPLGVGAWSASHQKESAAVVLTPTPDPSGPVPSGRVPVIKSHSSSDLGRTTVDFQPLSTYTSWQIFCKDPKALVVIQAPGGGSRVSGRCDKTGLGGSFGGSTAIGPGWLEKAQQLDVFVFPATPPKVADKGPDAKWGCKKARLDLGLCDGHYVVPQLAHSGVADRLAALVEGRSAGWTIELYDRQGMTAPFVPPPNYRPGKSGGS</sequence>
<evidence type="ECO:0000256" key="1">
    <source>
        <dbReference type="SAM" id="Phobius"/>
    </source>
</evidence>
<accession>A0A7W9L962</accession>
<evidence type="ECO:0000313" key="3">
    <source>
        <dbReference type="Proteomes" id="UP000579153"/>
    </source>
</evidence>
<dbReference type="AlphaFoldDB" id="A0A7W9L962"/>
<reference evidence="2 3" key="1">
    <citation type="submission" date="2020-08" db="EMBL/GenBank/DDBJ databases">
        <title>Sequencing the genomes of 1000 actinobacteria strains.</title>
        <authorList>
            <person name="Klenk H.-P."/>
        </authorList>
    </citation>
    <scope>NUCLEOTIDE SEQUENCE [LARGE SCALE GENOMIC DNA]</scope>
    <source>
        <strain evidence="2 3">DSM 45507</strain>
    </source>
</reference>
<protein>
    <submittedName>
        <fullName evidence="2">Uncharacterized protein</fullName>
    </submittedName>
</protein>